<proteinExistence type="predicted"/>
<sequence length="92" mass="10101">MVRTTLLATLTLALWVYSTPALAGLVENISMLRMALDSVCGQRVDVIWVDETHTNQPCLMSYSPFCDEVQLNGPTSCMVVMHIGDDSADSSY</sequence>
<dbReference type="RefSeq" id="WP_203536015.1">
    <property type="nucleotide sequence ID" value="NZ_JAESND010000001.1"/>
</dbReference>
<dbReference type="EMBL" id="JAESND010000001">
    <property type="protein sequence ID" value="MBM3114314.1"/>
    <property type="molecule type" value="Genomic_DNA"/>
</dbReference>
<dbReference type="Proteomes" id="UP000809431">
    <property type="component" value="Unassembled WGS sequence"/>
</dbReference>
<organism evidence="1 2">
    <name type="scientific">Jeongeupia naejangsanensis</name>
    <dbReference type="NCBI Taxonomy" id="613195"/>
    <lineage>
        <taxon>Bacteria</taxon>
        <taxon>Pseudomonadati</taxon>
        <taxon>Pseudomonadota</taxon>
        <taxon>Betaproteobacteria</taxon>
        <taxon>Neisseriales</taxon>
        <taxon>Chitinibacteraceae</taxon>
        <taxon>Jeongeupia</taxon>
    </lineage>
</organism>
<gene>
    <name evidence="1" type="ORF">JMJ54_00615</name>
</gene>
<keyword evidence="2" id="KW-1185">Reference proteome</keyword>
<evidence type="ECO:0000313" key="1">
    <source>
        <dbReference type="EMBL" id="MBM3114314.1"/>
    </source>
</evidence>
<evidence type="ECO:0000313" key="2">
    <source>
        <dbReference type="Proteomes" id="UP000809431"/>
    </source>
</evidence>
<comment type="caution">
    <text evidence="1">The sequence shown here is derived from an EMBL/GenBank/DDBJ whole genome shotgun (WGS) entry which is preliminary data.</text>
</comment>
<reference evidence="1 2" key="1">
    <citation type="submission" date="2021-01" db="EMBL/GenBank/DDBJ databases">
        <title>Draft Genome Sequence and Polyhydroxyalkanoate Biosynthetic Potential of Jeongeupia naejangsanensis Type Strain DSM 24253.</title>
        <authorList>
            <person name="Turrini P."/>
            <person name="Artuso I."/>
            <person name="Lugli G.A."/>
            <person name="Frangipani E."/>
            <person name="Ventura M."/>
            <person name="Visca P."/>
        </authorList>
    </citation>
    <scope>NUCLEOTIDE SEQUENCE [LARGE SCALE GENOMIC DNA]</scope>
    <source>
        <strain evidence="1 2">DSM 24253</strain>
    </source>
</reference>
<protein>
    <submittedName>
        <fullName evidence="1">Uncharacterized protein</fullName>
    </submittedName>
</protein>
<name>A0ABS2BFC9_9NEIS</name>
<accession>A0ABS2BFC9</accession>